<dbReference type="InterPro" id="IPR036942">
    <property type="entry name" value="Beta-barrel_TonB_sf"/>
</dbReference>
<dbReference type="InterPro" id="IPR000531">
    <property type="entry name" value="Beta-barrel_TonB"/>
</dbReference>
<organism evidence="16 17">
    <name type="scientific">Arenimonas maotaiensis</name>
    <dbReference type="NCBI Taxonomy" id="1446479"/>
    <lineage>
        <taxon>Bacteria</taxon>
        <taxon>Pseudomonadati</taxon>
        <taxon>Pseudomonadota</taxon>
        <taxon>Gammaproteobacteria</taxon>
        <taxon>Lysobacterales</taxon>
        <taxon>Lysobacteraceae</taxon>
        <taxon>Arenimonas</taxon>
    </lineage>
</organism>
<evidence type="ECO:0000256" key="8">
    <source>
        <dbReference type="ARBA" id="ARBA00023077"/>
    </source>
</evidence>
<keyword evidence="4" id="KW-0410">Iron transport</keyword>
<name>A0A917FQ31_9GAMM</name>
<sequence>MATQQLRKHVLAAAVSAAVFAPIAAAQDAVVLDKVQVTADRRVENLQDVPVSVSTLSGENLDVLASGGADVRFLSNRAPSLNIESSFGRAFPRFYIRGYGNTDFRLNTSQPVSLVYDDVVQENPILKGFPVFDVEQVELLRGPQGTLFGRNSPAGVVKFNSVKPGEDVTGYGKVSVASYGGINAEGAIGGGLGEGWSTRLSGLYQHRDNFVDNTYTGEDNAYEGYTEFAARAQLGYASDGFDALFNVHARDLDGTARLFRANMIQPGTNKPVAGFDRDKIAIDGQNSQDLSQFGANARLRWRFDGFDLHSITGYESVETYSRGDVDGGYGASFLPVSGPGLIPFASETADGIPEHSQWTQEFRIESNSDKALNWQAGVFLFSEDYQVESFSYDSTFGGAQDGYQRIRQTNDSWAVFGATTWDVSDAFELRAGVRYTVDKKELTVLDYWNTGFVPCVLDGKCTLSQLAALEPDGDLSASPEDKKVSWDLSGTWTLSDDVNLYARVATGYRGSSIQSAGAFNAKSVASPETSTSAEFGVKADFWDGRARLNASVFYYEVKDQQLTAVGGSNNANILLNAEKSTGQGFELDFQAYLTDNLLVTLGTGYNDTEIQDKNLAVSVCAQCDVTDPLDGNGKALIDGNPLPQAPKWTHSLTARWSMPAGDGAEFFVFTDWVYRSELNFFLYESVEFTGASMLEGGLRVGYSWNDGSRELAVYGRNITDELAILSGIDFNNLTGMVNEPRTVGVEFKAGF</sequence>
<dbReference type="EMBL" id="BMFO01000004">
    <property type="protein sequence ID" value="GGF96929.1"/>
    <property type="molecule type" value="Genomic_DNA"/>
</dbReference>
<dbReference type="AlphaFoldDB" id="A0A917FQ31"/>
<dbReference type="Pfam" id="PF07715">
    <property type="entry name" value="Plug"/>
    <property type="match status" value="1"/>
</dbReference>
<evidence type="ECO:0000256" key="13">
    <source>
        <dbReference type="SAM" id="SignalP"/>
    </source>
</evidence>
<evidence type="ECO:0000259" key="14">
    <source>
        <dbReference type="Pfam" id="PF00593"/>
    </source>
</evidence>
<evidence type="ECO:0000313" key="17">
    <source>
        <dbReference type="Proteomes" id="UP000632858"/>
    </source>
</evidence>
<keyword evidence="10 11" id="KW-0998">Cell outer membrane</keyword>
<evidence type="ECO:0000256" key="9">
    <source>
        <dbReference type="ARBA" id="ARBA00023136"/>
    </source>
</evidence>
<evidence type="ECO:0000256" key="12">
    <source>
        <dbReference type="RuleBase" id="RU003357"/>
    </source>
</evidence>
<dbReference type="PROSITE" id="PS52016">
    <property type="entry name" value="TONB_DEPENDENT_REC_3"/>
    <property type="match status" value="1"/>
</dbReference>
<dbReference type="GO" id="GO:0006826">
    <property type="term" value="P:iron ion transport"/>
    <property type="evidence" value="ECO:0007669"/>
    <property type="project" value="UniProtKB-KW"/>
</dbReference>
<evidence type="ECO:0000256" key="5">
    <source>
        <dbReference type="ARBA" id="ARBA00022692"/>
    </source>
</evidence>
<evidence type="ECO:0000256" key="3">
    <source>
        <dbReference type="ARBA" id="ARBA00022452"/>
    </source>
</evidence>
<evidence type="ECO:0000313" key="16">
    <source>
        <dbReference type="EMBL" id="GGF96929.1"/>
    </source>
</evidence>
<reference evidence="16" key="1">
    <citation type="journal article" date="2014" name="Int. J. Syst. Evol. Microbiol.">
        <title>Complete genome sequence of Corynebacterium casei LMG S-19264T (=DSM 44701T), isolated from a smear-ripened cheese.</title>
        <authorList>
            <consortium name="US DOE Joint Genome Institute (JGI-PGF)"/>
            <person name="Walter F."/>
            <person name="Albersmeier A."/>
            <person name="Kalinowski J."/>
            <person name="Ruckert C."/>
        </authorList>
    </citation>
    <scope>NUCLEOTIDE SEQUENCE</scope>
    <source>
        <strain evidence="16">CGMCC 1.12726</strain>
    </source>
</reference>
<evidence type="ECO:0000256" key="7">
    <source>
        <dbReference type="ARBA" id="ARBA00023065"/>
    </source>
</evidence>
<evidence type="ECO:0000256" key="10">
    <source>
        <dbReference type="ARBA" id="ARBA00023237"/>
    </source>
</evidence>
<keyword evidence="16" id="KW-0675">Receptor</keyword>
<dbReference type="Pfam" id="PF00593">
    <property type="entry name" value="TonB_dep_Rec_b-barrel"/>
    <property type="match status" value="1"/>
</dbReference>
<dbReference type="InterPro" id="IPR039426">
    <property type="entry name" value="TonB-dep_rcpt-like"/>
</dbReference>
<feature type="domain" description="TonB-dependent receptor-like beta-barrel" evidence="14">
    <location>
        <begin position="271"/>
        <end position="717"/>
    </location>
</feature>
<comment type="caution">
    <text evidence="16">The sequence shown here is derived from an EMBL/GenBank/DDBJ whole genome shotgun (WGS) entry which is preliminary data.</text>
</comment>
<evidence type="ECO:0000256" key="11">
    <source>
        <dbReference type="PROSITE-ProRule" id="PRU01360"/>
    </source>
</evidence>
<proteinExistence type="inferred from homology"/>
<dbReference type="SUPFAM" id="SSF56935">
    <property type="entry name" value="Porins"/>
    <property type="match status" value="1"/>
</dbReference>
<dbReference type="GO" id="GO:0009279">
    <property type="term" value="C:cell outer membrane"/>
    <property type="evidence" value="ECO:0007669"/>
    <property type="project" value="UniProtKB-SubCell"/>
</dbReference>
<keyword evidence="6" id="KW-0408">Iron</keyword>
<dbReference type="Proteomes" id="UP000632858">
    <property type="component" value="Unassembled WGS sequence"/>
</dbReference>
<dbReference type="Gene3D" id="2.40.170.20">
    <property type="entry name" value="TonB-dependent receptor, beta-barrel domain"/>
    <property type="match status" value="1"/>
</dbReference>
<dbReference type="RefSeq" id="WP_188450090.1">
    <property type="nucleotide sequence ID" value="NZ_BMFO01000004.1"/>
</dbReference>
<evidence type="ECO:0000256" key="2">
    <source>
        <dbReference type="ARBA" id="ARBA00022448"/>
    </source>
</evidence>
<keyword evidence="17" id="KW-1185">Reference proteome</keyword>
<evidence type="ECO:0000256" key="1">
    <source>
        <dbReference type="ARBA" id="ARBA00004571"/>
    </source>
</evidence>
<evidence type="ECO:0000256" key="4">
    <source>
        <dbReference type="ARBA" id="ARBA00022496"/>
    </source>
</evidence>
<keyword evidence="5 11" id="KW-0812">Transmembrane</keyword>
<accession>A0A917FQ31</accession>
<protein>
    <submittedName>
        <fullName evidence="16">TonB-dependent receptor</fullName>
    </submittedName>
</protein>
<keyword evidence="2 11" id="KW-0813">Transport</keyword>
<keyword evidence="8 12" id="KW-0798">TonB box</keyword>
<feature type="signal peptide" evidence="13">
    <location>
        <begin position="1"/>
        <end position="26"/>
    </location>
</feature>
<feature type="chain" id="PRO_5036964416" evidence="13">
    <location>
        <begin position="27"/>
        <end position="751"/>
    </location>
</feature>
<feature type="domain" description="TonB-dependent receptor plug" evidence="15">
    <location>
        <begin position="46"/>
        <end position="156"/>
    </location>
</feature>
<keyword evidence="7" id="KW-0406">Ion transport</keyword>
<reference evidence="16" key="2">
    <citation type="submission" date="2020-09" db="EMBL/GenBank/DDBJ databases">
        <authorList>
            <person name="Sun Q."/>
            <person name="Zhou Y."/>
        </authorList>
    </citation>
    <scope>NUCLEOTIDE SEQUENCE</scope>
    <source>
        <strain evidence="16">CGMCC 1.12726</strain>
    </source>
</reference>
<dbReference type="PANTHER" id="PTHR32552:SF81">
    <property type="entry name" value="TONB-DEPENDENT OUTER MEMBRANE RECEPTOR"/>
    <property type="match status" value="1"/>
</dbReference>
<comment type="subcellular location">
    <subcellularLocation>
        <location evidence="1 11">Cell outer membrane</location>
        <topology evidence="1 11">Multi-pass membrane protein</topology>
    </subcellularLocation>
</comment>
<dbReference type="InterPro" id="IPR012910">
    <property type="entry name" value="Plug_dom"/>
</dbReference>
<evidence type="ECO:0000259" key="15">
    <source>
        <dbReference type="Pfam" id="PF07715"/>
    </source>
</evidence>
<comment type="similarity">
    <text evidence="11 12">Belongs to the TonB-dependent receptor family.</text>
</comment>
<evidence type="ECO:0000256" key="6">
    <source>
        <dbReference type="ARBA" id="ARBA00023004"/>
    </source>
</evidence>
<gene>
    <name evidence="16" type="primary">fyuA</name>
    <name evidence="16" type="ORF">GCM10010960_18250</name>
</gene>
<dbReference type="PANTHER" id="PTHR32552">
    <property type="entry name" value="FERRICHROME IRON RECEPTOR-RELATED"/>
    <property type="match status" value="1"/>
</dbReference>
<keyword evidence="9 11" id="KW-0472">Membrane</keyword>
<keyword evidence="13" id="KW-0732">Signal</keyword>
<keyword evidence="3 11" id="KW-1134">Transmembrane beta strand</keyword>